<dbReference type="GeneID" id="29420148"/>
<dbReference type="EC" id="1.3.7.8" evidence="6"/>
<protein>
    <submittedName>
        <fullName evidence="6">Benzoyl-CoA reductase subunit BadD</fullName>
        <ecNumber evidence="6">1.3.7.8</ecNumber>
    </submittedName>
</protein>
<keyword evidence="5" id="KW-0411">Iron-sulfur</keyword>
<evidence type="ECO:0000256" key="2">
    <source>
        <dbReference type="ARBA" id="ARBA00005806"/>
    </source>
</evidence>
<keyword evidence="3" id="KW-0479">Metal-binding</keyword>
<organism evidence="6 7">
    <name type="scientific">Clostridium tyrobutyricum DIVETGP</name>
    <dbReference type="NCBI Taxonomy" id="1408889"/>
    <lineage>
        <taxon>Bacteria</taxon>
        <taxon>Bacillati</taxon>
        <taxon>Bacillota</taxon>
        <taxon>Clostridia</taxon>
        <taxon>Eubacteriales</taxon>
        <taxon>Clostridiaceae</taxon>
        <taxon>Clostridium</taxon>
    </lineage>
</organism>
<evidence type="ECO:0000256" key="3">
    <source>
        <dbReference type="ARBA" id="ARBA00022723"/>
    </source>
</evidence>
<keyword evidence="4" id="KW-0408">Iron</keyword>
<comment type="similarity">
    <text evidence="2">Belongs to the FldB/FldC dehydratase alpha/beta subunit family.</text>
</comment>
<dbReference type="PANTHER" id="PTHR30548:SF5">
    <property type="entry name" value="SUBUNIT OF OXYGEN-SENSITIVE 2-HYDROXYISOCAPROYL-COA DEHYDRATASE"/>
    <property type="match status" value="1"/>
</dbReference>
<dbReference type="Gene3D" id="3.40.50.11900">
    <property type="match status" value="1"/>
</dbReference>
<dbReference type="PANTHER" id="PTHR30548">
    <property type="entry name" value="2-HYDROXYGLUTARYL-COA DEHYDRATASE, D-COMPONENT-RELATED"/>
    <property type="match status" value="1"/>
</dbReference>
<dbReference type="AlphaFoldDB" id="W6N782"/>
<evidence type="ECO:0000313" key="6">
    <source>
        <dbReference type="EMBL" id="CDL91179.1"/>
    </source>
</evidence>
<evidence type="ECO:0000256" key="4">
    <source>
        <dbReference type="ARBA" id="ARBA00023004"/>
    </source>
</evidence>
<name>W6N782_CLOTY</name>
<accession>W6N782</accession>
<dbReference type="GO" id="GO:0018522">
    <property type="term" value="F:benzoyl-CoA reductase activity"/>
    <property type="evidence" value="ECO:0007669"/>
    <property type="project" value="UniProtKB-EC"/>
</dbReference>
<gene>
    <name evidence="6" type="ORF">CTDIVETGP_1249</name>
</gene>
<comment type="caution">
    <text evidence="6">The sequence shown here is derived from an EMBL/GenBank/DDBJ whole genome shotgun (WGS) entry which is preliminary data.</text>
</comment>
<comment type="cofactor">
    <cofactor evidence="1">
        <name>[4Fe-4S] cluster</name>
        <dbReference type="ChEBI" id="CHEBI:49883"/>
    </cofactor>
</comment>
<evidence type="ECO:0000313" key="7">
    <source>
        <dbReference type="Proteomes" id="UP000019482"/>
    </source>
</evidence>
<dbReference type="RefSeq" id="WP_017895939.1">
    <property type="nucleotide sequence ID" value="NZ_CBXI010000021.1"/>
</dbReference>
<dbReference type="Pfam" id="PF06050">
    <property type="entry name" value="HGD-D"/>
    <property type="match status" value="1"/>
</dbReference>
<sequence>MSKVEDILSQMDKVVKDPKKAVKDYINETGHKVIGCFPEYCPEEIVYAANMLPVGLWGGQVEIDRAKSYLPAFACSLIQASLELGIKGDYNDISGVIIPSLCDTLKCIGQDWKVSVPNIPLIQIVYPHNRKIDAGIRLLESEYIKIKMKLEEIGGHKISDEDISKSIDIYNKHRKIMRKFTEVANKHLDIITPLKRHRVIKSSYFMDKVKHTKLVEELITELNKMDKFKCNGKRVILTGIMAEPDELLTIMEDNGLYVVGDNLAQETLQFSTDVPEKGDSINRLAKAWANIEGFSLAYDPQKKRGDILIGLAKKNNADGVVVSMLKFCDPEEFDYPVYKAQLEDEDIPMLYLEIDQQQLNSEQARTRIQAFKEILD</sequence>
<dbReference type="Gene3D" id="3.40.50.11890">
    <property type="match status" value="1"/>
</dbReference>
<keyword evidence="7" id="KW-1185">Reference proteome</keyword>
<dbReference type="OrthoDB" id="355459at2"/>
<dbReference type="Proteomes" id="UP000019482">
    <property type="component" value="Unassembled WGS sequence"/>
</dbReference>
<reference evidence="6 7" key="1">
    <citation type="journal article" date="2015" name="Genome Announc.">
        <title>Draft Genome Sequence of Clostridium tyrobutyricum Strain DIVETGP, Isolated from Cow's Milk for Grana Padano Production.</title>
        <authorList>
            <person name="Soggiu A."/>
            <person name="Piras C."/>
            <person name="Gaiarsa S."/>
            <person name="Sassera D."/>
            <person name="Roncada P."/>
            <person name="Bendixen E."/>
            <person name="Brasca M."/>
            <person name="Bonizzi L."/>
        </authorList>
    </citation>
    <scope>NUCLEOTIDE SEQUENCE [LARGE SCALE GENOMIC DNA]</scope>
    <source>
        <strain evidence="6 7">DIVETGP</strain>
    </source>
</reference>
<dbReference type="EMBL" id="CBXI010000021">
    <property type="protein sequence ID" value="CDL91179.1"/>
    <property type="molecule type" value="Genomic_DNA"/>
</dbReference>
<dbReference type="GO" id="GO:0046872">
    <property type="term" value="F:metal ion binding"/>
    <property type="evidence" value="ECO:0007669"/>
    <property type="project" value="UniProtKB-KW"/>
</dbReference>
<proteinExistence type="inferred from homology"/>
<keyword evidence="6" id="KW-0560">Oxidoreductase</keyword>
<dbReference type="InterPro" id="IPR010327">
    <property type="entry name" value="FldB/FldC_alpha/beta"/>
</dbReference>
<evidence type="ECO:0000256" key="5">
    <source>
        <dbReference type="ARBA" id="ARBA00023014"/>
    </source>
</evidence>
<dbReference type="GO" id="GO:0016836">
    <property type="term" value="F:hydro-lyase activity"/>
    <property type="evidence" value="ECO:0007669"/>
    <property type="project" value="UniProtKB-ARBA"/>
</dbReference>
<evidence type="ECO:0000256" key="1">
    <source>
        <dbReference type="ARBA" id="ARBA00001966"/>
    </source>
</evidence>
<dbReference type="Gene3D" id="1.20.1270.370">
    <property type="match status" value="1"/>
</dbReference>
<dbReference type="GO" id="GO:0051536">
    <property type="term" value="F:iron-sulfur cluster binding"/>
    <property type="evidence" value="ECO:0007669"/>
    <property type="project" value="UniProtKB-KW"/>
</dbReference>